<dbReference type="InterPro" id="IPR056924">
    <property type="entry name" value="SH3_Tf2-1"/>
</dbReference>
<sequence length="78" mass="8608">MPGVKAFAEKARIALEQAHDAILAARVNTTHQANKRRAKDAPHYEVGDLVYLSTKNLSLPKGRARKLAPKYVGPFKVL</sequence>
<feature type="domain" description="Tf2-1-like SH3-like" evidence="1">
    <location>
        <begin position="47"/>
        <end position="78"/>
    </location>
</feature>
<protein>
    <recommendedName>
        <fullName evidence="1">Tf2-1-like SH3-like domain-containing protein</fullName>
    </recommendedName>
</protein>
<dbReference type="Proteomes" id="UP000308197">
    <property type="component" value="Unassembled WGS sequence"/>
</dbReference>
<feature type="non-terminal residue" evidence="2">
    <location>
        <position position="78"/>
    </location>
</feature>
<accession>A0A5C3NQU9</accession>
<dbReference type="InParanoid" id="A0A5C3NQU9"/>
<evidence type="ECO:0000313" key="2">
    <source>
        <dbReference type="EMBL" id="TFK79119.1"/>
    </source>
</evidence>
<dbReference type="AlphaFoldDB" id="A0A5C3NQU9"/>
<name>A0A5C3NQU9_9APHY</name>
<evidence type="ECO:0000313" key="3">
    <source>
        <dbReference type="Proteomes" id="UP000308197"/>
    </source>
</evidence>
<gene>
    <name evidence="2" type="ORF">K466DRAFT_456063</name>
</gene>
<dbReference type="STRING" id="1314778.A0A5C3NQU9"/>
<proteinExistence type="predicted"/>
<keyword evidence="3" id="KW-1185">Reference proteome</keyword>
<organism evidence="2 3">
    <name type="scientific">Polyporus arcularius HHB13444</name>
    <dbReference type="NCBI Taxonomy" id="1314778"/>
    <lineage>
        <taxon>Eukaryota</taxon>
        <taxon>Fungi</taxon>
        <taxon>Dikarya</taxon>
        <taxon>Basidiomycota</taxon>
        <taxon>Agaricomycotina</taxon>
        <taxon>Agaricomycetes</taxon>
        <taxon>Polyporales</taxon>
        <taxon>Polyporaceae</taxon>
        <taxon>Polyporus</taxon>
    </lineage>
</organism>
<evidence type="ECO:0000259" key="1">
    <source>
        <dbReference type="Pfam" id="PF24626"/>
    </source>
</evidence>
<dbReference type="Pfam" id="PF24626">
    <property type="entry name" value="SH3_Tf2-1"/>
    <property type="match status" value="1"/>
</dbReference>
<dbReference type="EMBL" id="ML212160">
    <property type="protein sequence ID" value="TFK79119.1"/>
    <property type="molecule type" value="Genomic_DNA"/>
</dbReference>
<reference evidence="2 3" key="1">
    <citation type="journal article" date="2019" name="Nat. Ecol. Evol.">
        <title>Megaphylogeny resolves global patterns of mushroom evolution.</title>
        <authorList>
            <person name="Varga T."/>
            <person name="Krizsan K."/>
            <person name="Foldi C."/>
            <person name="Dima B."/>
            <person name="Sanchez-Garcia M."/>
            <person name="Sanchez-Ramirez S."/>
            <person name="Szollosi G.J."/>
            <person name="Szarkandi J.G."/>
            <person name="Papp V."/>
            <person name="Albert L."/>
            <person name="Andreopoulos W."/>
            <person name="Angelini C."/>
            <person name="Antonin V."/>
            <person name="Barry K.W."/>
            <person name="Bougher N.L."/>
            <person name="Buchanan P."/>
            <person name="Buyck B."/>
            <person name="Bense V."/>
            <person name="Catcheside P."/>
            <person name="Chovatia M."/>
            <person name="Cooper J."/>
            <person name="Damon W."/>
            <person name="Desjardin D."/>
            <person name="Finy P."/>
            <person name="Geml J."/>
            <person name="Haridas S."/>
            <person name="Hughes K."/>
            <person name="Justo A."/>
            <person name="Karasinski D."/>
            <person name="Kautmanova I."/>
            <person name="Kiss B."/>
            <person name="Kocsube S."/>
            <person name="Kotiranta H."/>
            <person name="LaButti K.M."/>
            <person name="Lechner B.E."/>
            <person name="Liimatainen K."/>
            <person name="Lipzen A."/>
            <person name="Lukacs Z."/>
            <person name="Mihaltcheva S."/>
            <person name="Morgado L.N."/>
            <person name="Niskanen T."/>
            <person name="Noordeloos M.E."/>
            <person name="Ohm R.A."/>
            <person name="Ortiz-Santana B."/>
            <person name="Ovrebo C."/>
            <person name="Racz N."/>
            <person name="Riley R."/>
            <person name="Savchenko A."/>
            <person name="Shiryaev A."/>
            <person name="Soop K."/>
            <person name="Spirin V."/>
            <person name="Szebenyi C."/>
            <person name="Tomsovsky M."/>
            <person name="Tulloss R.E."/>
            <person name="Uehling J."/>
            <person name="Grigoriev I.V."/>
            <person name="Vagvolgyi C."/>
            <person name="Papp T."/>
            <person name="Martin F.M."/>
            <person name="Miettinen O."/>
            <person name="Hibbett D.S."/>
            <person name="Nagy L.G."/>
        </authorList>
    </citation>
    <scope>NUCLEOTIDE SEQUENCE [LARGE SCALE GENOMIC DNA]</scope>
    <source>
        <strain evidence="2 3">HHB13444</strain>
    </source>
</reference>